<dbReference type="OrthoDB" id="10261753at2759"/>
<dbReference type="EMBL" id="MU004232">
    <property type="protein sequence ID" value="KAF2671576.1"/>
    <property type="molecule type" value="Genomic_DNA"/>
</dbReference>
<evidence type="ECO:0000256" key="1">
    <source>
        <dbReference type="SAM" id="MobiDB-lite"/>
    </source>
</evidence>
<dbReference type="PANTHER" id="PTHR10933:SF9">
    <property type="entry name" value="IMMUNOGLOBULIN-BINDING PROTEIN 1"/>
    <property type="match status" value="1"/>
</dbReference>
<keyword evidence="3" id="KW-1185">Reference proteome</keyword>
<dbReference type="GO" id="GO:0035303">
    <property type="term" value="P:regulation of dephosphorylation"/>
    <property type="evidence" value="ECO:0007669"/>
    <property type="project" value="TreeGrafter"/>
</dbReference>
<dbReference type="Pfam" id="PF04177">
    <property type="entry name" value="TAP42"/>
    <property type="match status" value="1"/>
</dbReference>
<feature type="compositionally biased region" description="Acidic residues" evidence="1">
    <location>
        <begin position="319"/>
        <end position="328"/>
    </location>
</feature>
<evidence type="ECO:0000313" key="2">
    <source>
        <dbReference type="EMBL" id="KAF2671576.1"/>
    </source>
</evidence>
<dbReference type="Gene3D" id="1.25.40.540">
    <property type="entry name" value="TAP42-like family"/>
    <property type="match status" value="1"/>
</dbReference>
<evidence type="ECO:0000313" key="3">
    <source>
        <dbReference type="Proteomes" id="UP000799302"/>
    </source>
</evidence>
<dbReference type="GO" id="GO:0009966">
    <property type="term" value="P:regulation of signal transduction"/>
    <property type="evidence" value="ECO:0007669"/>
    <property type="project" value="InterPro"/>
</dbReference>
<dbReference type="GO" id="GO:0005829">
    <property type="term" value="C:cytosol"/>
    <property type="evidence" value="ECO:0007669"/>
    <property type="project" value="TreeGrafter"/>
</dbReference>
<dbReference type="InterPro" id="IPR007304">
    <property type="entry name" value="TAP46-like"/>
</dbReference>
<feature type="compositionally biased region" description="Basic and acidic residues" evidence="1">
    <location>
        <begin position="329"/>
        <end position="344"/>
    </location>
</feature>
<protein>
    <submittedName>
        <fullName evidence="2">TAP42-like protein</fullName>
    </submittedName>
</protein>
<proteinExistence type="predicted"/>
<dbReference type="Proteomes" id="UP000799302">
    <property type="component" value="Unassembled WGS sequence"/>
</dbReference>
<organism evidence="2 3">
    <name type="scientific">Microthyrium microscopicum</name>
    <dbReference type="NCBI Taxonomy" id="703497"/>
    <lineage>
        <taxon>Eukaryota</taxon>
        <taxon>Fungi</taxon>
        <taxon>Dikarya</taxon>
        <taxon>Ascomycota</taxon>
        <taxon>Pezizomycotina</taxon>
        <taxon>Dothideomycetes</taxon>
        <taxon>Dothideomycetes incertae sedis</taxon>
        <taxon>Microthyriales</taxon>
        <taxon>Microthyriaceae</taxon>
        <taxon>Microthyrium</taxon>
    </lineage>
</organism>
<sequence length="354" mass="40082">MEQTDEPSDQSLSAMYRTAEALREQIYDGSIPSSTGIPTLIALYQQCAKLISSVSLFSPNETIDDIASSELQYILVDYFLADALFKTTAGDSPGGRRSAVLEATQYWEKFLQRLDQYELLNKDDARLLERYSENKEDFEVAGPVDATKRREVKISRFREEKELKTKLAALRNDPRLGSDDAAVRHLHLANLALRVHETFQSLEFAALELKLLNMAPPPQQTPLTPSDLREDSRNADTYSERLDVNTFLTNKTGPILDKKGKPLRPFTLLDKRTRLQDGVFQPDHSLPTMSIDEYLEEERKRGGIIEGGGAQSGIRPQVDEDDYDIADEETMKARKWDDFKEENPRGSGNTMNRG</sequence>
<accession>A0A6A6UIQ0</accession>
<reference evidence="2" key="1">
    <citation type="journal article" date="2020" name="Stud. Mycol.">
        <title>101 Dothideomycetes genomes: a test case for predicting lifestyles and emergence of pathogens.</title>
        <authorList>
            <person name="Haridas S."/>
            <person name="Albert R."/>
            <person name="Binder M."/>
            <person name="Bloem J."/>
            <person name="Labutti K."/>
            <person name="Salamov A."/>
            <person name="Andreopoulos B."/>
            <person name="Baker S."/>
            <person name="Barry K."/>
            <person name="Bills G."/>
            <person name="Bluhm B."/>
            <person name="Cannon C."/>
            <person name="Castanera R."/>
            <person name="Culley D."/>
            <person name="Daum C."/>
            <person name="Ezra D."/>
            <person name="Gonzalez J."/>
            <person name="Henrissat B."/>
            <person name="Kuo A."/>
            <person name="Liang C."/>
            <person name="Lipzen A."/>
            <person name="Lutzoni F."/>
            <person name="Magnuson J."/>
            <person name="Mondo S."/>
            <person name="Nolan M."/>
            <person name="Ohm R."/>
            <person name="Pangilinan J."/>
            <person name="Park H.-J."/>
            <person name="Ramirez L."/>
            <person name="Alfaro M."/>
            <person name="Sun H."/>
            <person name="Tritt A."/>
            <person name="Yoshinaga Y."/>
            <person name="Zwiers L.-H."/>
            <person name="Turgeon B."/>
            <person name="Goodwin S."/>
            <person name="Spatafora J."/>
            <person name="Crous P."/>
            <person name="Grigoriev I."/>
        </authorList>
    </citation>
    <scope>NUCLEOTIDE SEQUENCE</scope>
    <source>
        <strain evidence="2">CBS 115976</strain>
    </source>
</reference>
<dbReference type="PANTHER" id="PTHR10933">
    <property type="entry name" value="IMMUNOGLOBULIN-BINDING PROTEIN 1"/>
    <property type="match status" value="1"/>
</dbReference>
<feature type="region of interest" description="Disordered" evidence="1">
    <location>
        <begin position="304"/>
        <end position="354"/>
    </location>
</feature>
<gene>
    <name evidence="2" type="ORF">BT63DRAFT_369310</name>
</gene>
<name>A0A6A6UIQ0_9PEZI</name>
<dbReference type="InterPro" id="IPR038511">
    <property type="entry name" value="TAP42/TAP46-like_sf"/>
</dbReference>
<dbReference type="GO" id="GO:0051721">
    <property type="term" value="F:protein phosphatase 2A binding"/>
    <property type="evidence" value="ECO:0007669"/>
    <property type="project" value="TreeGrafter"/>
</dbReference>
<dbReference type="AlphaFoldDB" id="A0A6A6UIQ0"/>